<dbReference type="PROSITE" id="PS50234">
    <property type="entry name" value="VWFA"/>
    <property type="match status" value="1"/>
</dbReference>
<evidence type="ECO:0000256" key="1">
    <source>
        <dbReference type="ARBA" id="ARBA00002344"/>
    </source>
</evidence>
<dbReference type="Pfam" id="PF13519">
    <property type="entry name" value="VWA_2"/>
    <property type="match status" value="1"/>
</dbReference>
<dbReference type="Gene3D" id="2.60.120.200">
    <property type="match status" value="1"/>
</dbReference>
<comment type="similarity">
    <text evidence="2">Belongs to the histone H1/H5 family. HCT subfamily.</text>
</comment>
<dbReference type="GO" id="GO:0003677">
    <property type="term" value="F:DNA binding"/>
    <property type="evidence" value="ECO:0007669"/>
    <property type="project" value="InterPro"/>
</dbReference>
<sequence>MQRAGAHMDVRWMMFGRLLKLQLLALVLMTPLSAFASSSVLYVVDSSGSMWSKVDGTEKVYLARNALSASIARLPLNVDVGLAAYGYSKKGDCSDVAVLAPLGSSRASIMKKMNSFTPKGMTPLSRSIDTAVNEIKSRGGKGTVVFLSDGAESCRRDPCKAASLSGDNIRIHVVGFGVKSYDLSQLQCVAANGGGKYFAANDTKSLTAAFASVAREIAKDNVVPAKGSSSAARTGAKAVGVAVPAVIEIPAGQKAAAEKAAAEKAAAEKAAAEKAAAEKAAAEKAAAEKAAAEKAAVEKAAAEKAAAEKAAAEKAAAEKAAAEKAAAEKAAAEKAAAEKAAAEKAAAEKAAAEKAAAEKAAAEKAAAEKAAAEKAAAEKAAAEKAAAEKAAAEKAAAEKAADEKAAAEKAAAEKAEADRIAAEKAAAAKAEADRVAAEKAAARKAAEEKAAAEKAEADRIAAEKAAAAKAERARLAAEKAAAEKAERARIAAERAAAAKAEADRIAAFDDDNSWGREDVQHRPGLIYSDEFDSGYLSEHWQVENPAPALLHNDHGNLILMTKKSSIAKGTVPNLLVLKHEEVYGDYVVSIKMDSEFSTGKVGKTKQEAGLLMYKKNREFLALLASIEDKATFSKCGGKDCRQVVRVDLIKDLDGSRTYFGSPFWIAWQPPASTAMATRFTVHLKITKLGFEYTASASLDGKDWYEVGKVPLYGRDLNPAIFASSNSNYPYALVKFDHIKISRDGN</sequence>
<dbReference type="InterPro" id="IPR041542">
    <property type="entry name" value="GH43_C2"/>
</dbReference>
<dbReference type="Pfam" id="PF17851">
    <property type="entry name" value="GH43_C2"/>
    <property type="match status" value="1"/>
</dbReference>
<reference evidence="5 6" key="1">
    <citation type="journal article" date="2017" name="Arch. Microbiol.">
        <title>Mariprofundus micogutta sp. nov., a novel iron-oxidizing zetaproteobacterium isolated from a deep-sea hydrothermal field at the Bayonnaise knoll of the Izu-Ogasawara arc, and a description of Mariprofundales ord. nov. and Zetaproteobacteria classis nov.</title>
        <authorList>
            <person name="Makita H."/>
            <person name="Tanaka E."/>
            <person name="Mitsunobu S."/>
            <person name="Miyazaki M."/>
            <person name="Nunoura T."/>
            <person name="Uematsu K."/>
            <person name="Takaki Y."/>
            <person name="Nishi S."/>
            <person name="Shimamura S."/>
            <person name="Takai K."/>
        </authorList>
    </citation>
    <scope>NUCLEOTIDE SEQUENCE [LARGE SCALE GENOMIC DNA]</scope>
    <source>
        <strain evidence="5 6">ET2</strain>
    </source>
</reference>
<accession>A0A1L8CKV7</accession>
<dbReference type="InterPro" id="IPR036465">
    <property type="entry name" value="vWFA_dom_sf"/>
</dbReference>
<comment type="function">
    <text evidence="1">Might have a role in establishing the nucleoid structure of elementary bodies.</text>
</comment>
<dbReference type="InterPro" id="IPR002035">
    <property type="entry name" value="VWF_A"/>
</dbReference>
<dbReference type="InterPro" id="IPR009970">
    <property type="entry name" value="HC2"/>
</dbReference>
<dbReference type="GO" id="GO:0030527">
    <property type="term" value="F:structural constituent of chromatin"/>
    <property type="evidence" value="ECO:0007669"/>
    <property type="project" value="InterPro"/>
</dbReference>
<dbReference type="STRING" id="1921010.MMIC_P0505"/>
<evidence type="ECO:0000259" key="4">
    <source>
        <dbReference type="PROSITE" id="PS50234"/>
    </source>
</evidence>
<dbReference type="InterPro" id="IPR013320">
    <property type="entry name" value="ConA-like_dom_sf"/>
</dbReference>
<dbReference type="SUPFAM" id="SSF49899">
    <property type="entry name" value="Concanavalin A-like lectins/glucanases"/>
    <property type="match status" value="1"/>
</dbReference>
<comment type="caution">
    <text evidence="5">The sequence shown here is derived from an EMBL/GenBank/DDBJ whole genome shotgun (WGS) entry which is preliminary data.</text>
</comment>
<dbReference type="GO" id="GO:0030261">
    <property type="term" value="P:chromosome condensation"/>
    <property type="evidence" value="ECO:0007669"/>
    <property type="project" value="InterPro"/>
</dbReference>
<dbReference type="EMBL" id="BDFD01000003">
    <property type="protein sequence ID" value="GAV19558.1"/>
    <property type="molecule type" value="Genomic_DNA"/>
</dbReference>
<feature type="compositionally biased region" description="Basic and acidic residues" evidence="3">
    <location>
        <begin position="346"/>
        <end position="422"/>
    </location>
</feature>
<evidence type="ECO:0000256" key="2">
    <source>
        <dbReference type="ARBA" id="ARBA00008424"/>
    </source>
</evidence>
<evidence type="ECO:0000313" key="5">
    <source>
        <dbReference type="EMBL" id="GAV19558.1"/>
    </source>
</evidence>
<dbReference type="SMART" id="SM00327">
    <property type="entry name" value="VWA"/>
    <property type="match status" value="1"/>
</dbReference>
<dbReference type="PANTHER" id="PTHR10004:SF8">
    <property type="entry name" value="OS06G0538200 PROTEIN"/>
    <property type="match status" value="1"/>
</dbReference>
<feature type="compositionally biased region" description="Basic and acidic residues" evidence="3">
    <location>
        <begin position="430"/>
        <end position="445"/>
    </location>
</feature>
<organism evidence="5 6">
    <name type="scientific">Mariprofundus micogutta</name>
    <dbReference type="NCBI Taxonomy" id="1921010"/>
    <lineage>
        <taxon>Bacteria</taxon>
        <taxon>Pseudomonadati</taxon>
        <taxon>Pseudomonadota</taxon>
        <taxon>Candidatius Mariprofundia</taxon>
        <taxon>Mariprofundales</taxon>
        <taxon>Mariprofundaceae</taxon>
        <taxon>Mariprofundus</taxon>
    </lineage>
</organism>
<evidence type="ECO:0000313" key="6">
    <source>
        <dbReference type="Proteomes" id="UP000231632"/>
    </source>
</evidence>
<dbReference type="SUPFAM" id="SSF53300">
    <property type="entry name" value="vWA-like"/>
    <property type="match status" value="1"/>
</dbReference>
<dbReference type="Pfam" id="PF07382">
    <property type="entry name" value="HC2"/>
    <property type="match status" value="1"/>
</dbReference>
<keyword evidence="6" id="KW-1185">Reference proteome</keyword>
<dbReference type="Gene3D" id="3.40.50.410">
    <property type="entry name" value="von Willebrand factor, type A domain"/>
    <property type="match status" value="1"/>
</dbReference>
<dbReference type="PANTHER" id="PTHR10004">
    <property type="entry name" value="OS06G0538200 PROTEIN"/>
    <property type="match status" value="1"/>
</dbReference>
<protein>
    <submittedName>
        <fullName evidence="5">Ca-activated chloride channel homolog</fullName>
    </submittedName>
</protein>
<gene>
    <name evidence="5" type="ORF">MMIC_P0505</name>
</gene>
<name>A0A1L8CKV7_9PROT</name>
<feature type="domain" description="VWFA" evidence="4">
    <location>
        <begin position="39"/>
        <end position="213"/>
    </location>
</feature>
<evidence type="ECO:0000256" key="3">
    <source>
        <dbReference type="SAM" id="MobiDB-lite"/>
    </source>
</evidence>
<feature type="region of interest" description="Disordered" evidence="3">
    <location>
        <begin position="346"/>
        <end position="445"/>
    </location>
</feature>
<dbReference type="AlphaFoldDB" id="A0A1L8CKV7"/>
<dbReference type="Proteomes" id="UP000231632">
    <property type="component" value="Unassembled WGS sequence"/>
</dbReference>
<proteinExistence type="inferred from homology"/>